<organism evidence="3">
    <name type="scientific">uncultured Alphaproteobacteria bacterium</name>
    <dbReference type="NCBI Taxonomy" id="91750"/>
    <lineage>
        <taxon>Bacteria</taxon>
        <taxon>Pseudomonadati</taxon>
        <taxon>Pseudomonadota</taxon>
        <taxon>Alphaproteobacteria</taxon>
        <taxon>environmental samples</taxon>
    </lineage>
</organism>
<keyword evidence="1" id="KW-0535">Nitrogen fixation</keyword>
<dbReference type="PANTHER" id="PTHR42983">
    <property type="entry name" value="DINITROGENASE IRON-MOLYBDENUM COFACTOR PROTEIN-RELATED"/>
    <property type="match status" value="1"/>
</dbReference>
<dbReference type="InterPro" id="IPR003731">
    <property type="entry name" value="Di-Nase_FeMo-co_biosynth"/>
</dbReference>
<sequence>MMELVAVPSDLPGGLEAPVSEHFGHCEAFTLVALAEGRVASVAVLPNAGHGDCSGPVQLLAERGVTRVVAAGIGANPLAAFAAAGIPVSGVSGAVAVGDAIAGVIAGEIRPLGSTCTCGGH</sequence>
<dbReference type="AlphaFoldDB" id="A0A212K1H1"/>
<dbReference type="SUPFAM" id="SSF53146">
    <property type="entry name" value="Nitrogenase accessory factor-like"/>
    <property type="match status" value="1"/>
</dbReference>
<feature type="domain" description="Dinitrogenase iron-molybdenum cofactor biosynthesis" evidence="2">
    <location>
        <begin position="16"/>
        <end position="104"/>
    </location>
</feature>
<name>A0A212K1H1_9PROT</name>
<evidence type="ECO:0000313" key="3">
    <source>
        <dbReference type="EMBL" id="SBW05549.1"/>
    </source>
</evidence>
<accession>A0A212K1H1</accession>
<dbReference type="Gene3D" id="3.30.420.130">
    <property type="entry name" value="Dinitrogenase iron-molybdenum cofactor biosynthesis domain"/>
    <property type="match status" value="1"/>
</dbReference>
<protein>
    <recommendedName>
        <fullName evidence="2">Dinitrogenase iron-molybdenum cofactor biosynthesis domain-containing protein</fullName>
    </recommendedName>
</protein>
<dbReference type="InterPro" id="IPR036105">
    <property type="entry name" value="DiNase_FeMo-co_biosyn_sf"/>
</dbReference>
<evidence type="ECO:0000256" key="1">
    <source>
        <dbReference type="ARBA" id="ARBA00023231"/>
    </source>
</evidence>
<dbReference type="PANTHER" id="PTHR42983:SF1">
    <property type="entry name" value="IRON-MOLYBDENUM PROTEIN"/>
    <property type="match status" value="1"/>
</dbReference>
<evidence type="ECO:0000259" key="2">
    <source>
        <dbReference type="Pfam" id="PF02579"/>
    </source>
</evidence>
<dbReference type="EMBL" id="FLUO01000001">
    <property type="protein sequence ID" value="SBW05549.1"/>
    <property type="molecule type" value="Genomic_DNA"/>
</dbReference>
<proteinExistence type="predicted"/>
<reference evidence="3" key="1">
    <citation type="submission" date="2016-04" db="EMBL/GenBank/DDBJ databases">
        <authorList>
            <person name="Evans L.H."/>
            <person name="Alamgir A."/>
            <person name="Owens N."/>
            <person name="Weber N.D."/>
            <person name="Virtaneva K."/>
            <person name="Barbian K."/>
            <person name="Babar A."/>
            <person name="Rosenke K."/>
        </authorList>
    </citation>
    <scope>NUCLEOTIDE SEQUENCE</scope>
    <source>
        <strain evidence="3">86</strain>
    </source>
</reference>
<gene>
    <name evidence="3" type="ORF">KL86APRO_11994</name>
</gene>
<dbReference type="Pfam" id="PF02579">
    <property type="entry name" value="Nitro_FeMo-Co"/>
    <property type="match status" value="1"/>
</dbReference>